<evidence type="ECO:0000256" key="1">
    <source>
        <dbReference type="ARBA" id="ARBA00004167"/>
    </source>
</evidence>
<organism evidence="4 5">
    <name type="scientific">Phocaeicola coprocola</name>
    <dbReference type="NCBI Taxonomy" id="310298"/>
    <lineage>
        <taxon>Bacteria</taxon>
        <taxon>Pseudomonadati</taxon>
        <taxon>Bacteroidota</taxon>
        <taxon>Bacteroidia</taxon>
        <taxon>Bacteroidales</taxon>
        <taxon>Bacteroidaceae</taxon>
        <taxon>Phocaeicola</taxon>
    </lineage>
</organism>
<comment type="caution">
    <text evidence="4">The sequence shown here is derived from an EMBL/GenBank/DDBJ whole genome shotgun (WGS) entry which is preliminary data.</text>
</comment>
<reference evidence="4" key="1">
    <citation type="journal article" date="2021" name="PeerJ">
        <title>Extensive microbial diversity within the chicken gut microbiome revealed by metagenomics and culture.</title>
        <authorList>
            <person name="Gilroy R."/>
            <person name="Ravi A."/>
            <person name="Getino M."/>
            <person name="Pursley I."/>
            <person name="Horton D.L."/>
            <person name="Alikhan N.F."/>
            <person name="Baker D."/>
            <person name="Gharbi K."/>
            <person name="Hall N."/>
            <person name="Watson M."/>
            <person name="Adriaenssens E.M."/>
            <person name="Foster-Nyarko E."/>
            <person name="Jarju S."/>
            <person name="Secka A."/>
            <person name="Antonio M."/>
            <person name="Oren A."/>
            <person name="Chaudhuri R.R."/>
            <person name="La Ragione R."/>
            <person name="Hildebrand F."/>
            <person name="Pallen M.J."/>
        </authorList>
    </citation>
    <scope>NUCLEOTIDE SEQUENCE</scope>
    <source>
        <strain evidence="4">CHK165-8395</strain>
    </source>
</reference>
<accession>A0A921FE51</accession>
<evidence type="ECO:0000256" key="3">
    <source>
        <dbReference type="ARBA" id="ARBA00022989"/>
    </source>
</evidence>
<dbReference type="Proteomes" id="UP000718012">
    <property type="component" value="Unassembled WGS sequence"/>
</dbReference>
<keyword evidence="3" id="KW-1133">Transmembrane helix</keyword>
<evidence type="ECO:0000313" key="4">
    <source>
        <dbReference type="EMBL" id="HJF08117.1"/>
    </source>
</evidence>
<proteinExistence type="predicted"/>
<dbReference type="Pfam" id="PF13704">
    <property type="entry name" value="Glyco_tranf_2_4"/>
    <property type="match status" value="1"/>
</dbReference>
<evidence type="ECO:0000256" key="2">
    <source>
        <dbReference type="ARBA" id="ARBA00022692"/>
    </source>
</evidence>
<gene>
    <name evidence="4" type="ORF">K8U81_08005</name>
</gene>
<dbReference type="PANTHER" id="PTHR21461">
    <property type="entry name" value="GLYCOSYLTRANSFERASE FAMILY 92 PROTEIN"/>
    <property type="match status" value="1"/>
</dbReference>
<keyword evidence="3" id="KW-0472">Membrane</keyword>
<name>A0A921FE51_9BACT</name>
<dbReference type="GO" id="GO:0016757">
    <property type="term" value="F:glycosyltransferase activity"/>
    <property type="evidence" value="ECO:0007669"/>
    <property type="project" value="TreeGrafter"/>
</dbReference>
<dbReference type="PANTHER" id="PTHR21461:SF69">
    <property type="entry name" value="GLYCOSYLTRANSFERASE FAMILY 92 PROTEIN"/>
    <property type="match status" value="1"/>
</dbReference>
<keyword evidence="2" id="KW-0812">Transmembrane</keyword>
<dbReference type="GO" id="GO:0016020">
    <property type="term" value="C:membrane"/>
    <property type="evidence" value="ECO:0007669"/>
    <property type="project" value="UniProtKB-SubCell"/>
</dbReference>
<sequence length="286" mass="33755">MPFSLCKVKNPVVCMTLLVKNEEDILEQNLIFHKQKGVDFFIVTDNNSTDKTPEILRKYQEKGWIKEIIEEKATDYRQKVWVDRMVWRAKTVYKADWVINADADEFWYPASSSLKDTLQQTSANVIKCAMYCVYPEEGKNFEAWSYTVDPVEDIAKYDLSLYSLFARQIPKVMHRTRGYIQISMGNHKVAMLPKRSGKSDIRIYHYNIRGRQQFLEKMINGGKQLEQNPSKHGGRHWRYFYGLYKEGKLNEEYNRVIGSRAFDRLQADGYIHEDHTMADFFKNLNK</sequence>
<comment type="subcellular location">
    <subcellularLocation>
        <location evidence="1">Membrane</location>
        <topology evidence="1">Single-pass membrane protein</topology>
    </subcellularLocation>
</comment>
<dbReference type="SUPFAM" id="SSF53448">
    <property type="entry name" value="Nucleotide-diphospho-sugar transferases"/>
    <property type="match status" value="1"/>
</dbReference>
<dbReference type="GO" id="GO:0005737">
    <property type="term" value="C:cytoplasm"/>
    <property type="evidence" value="ECO:0007669"/>
    <property type="project" value="TreeGrafter"/>
</dbReference>
<protein>
    <submittedName>
        <fullName evidence="4">Glycosyltransferase family 2 protein</fullName>
    </submittedName>
</protein>
<reference evidence="4" key="2">
    <citation type="submission" date="2021-09" db="EMBL/GenBank/DDBJ databases">
        <authorList>
            <person name="Gilroy R."/>
        </authorList>
    </citation>
    <scope>NUCLEOTIDE SEQUENCE</scope>
    <source>
        <strain evidence="4">CHK165-8395</strain>
    </source>
</reference>
<dbReference type="InterPro" id="IPR029044">
    <property type="entry name" value="Nucleotide-diphossugar_trans"/>
</dbReference>
<dbReference type="Gene3D" id="3.90.550.10">
    <property type="entry name" value="Spore Coat Polysaccharide Biosynthesis Protein SpsA, Chain A"/>
    <property type="match status" value="1"/>
</dbReference>
<dbReference type="AlphaFoldDB" id="A0A921FE51"/>
<evidence type="ECO:0000313" key="5">
    <source>
        <dbReference type="Proteomes" id="UP000718012"/>
    </source>
</evidence>
<dbReference type="EMBL" id="DYXD01000176">
    <property type="protein sequence ID" value="HJF08117.1"/>
    <property type="molecule type" value="Genomic_DNA"/>
</dbReference>